<gene>
    <name evidence="1" type="ORF">ACFFP0_20755</name>
</gene>
<organism evidence="1 2">
    <name type="scientific">Rhizobium puerariae</name>
    <dbReference type="NCBI Taxonomy" id="1585791"/>
    <lineage>
        <taxon>Bacteria</taxon>
        <taxon>Pseudomonadati</taxon>
        <taxon>Pseudomonadota</taxon>
        <taxon>Alphaproteobacteria</taxon>
        <taxon>Hyphomicrobiales</taxon>
        <taxon>Rhizobiaceae</taxon>
        <taxon>Rhizobium/Agrobacterium group</taxon>
        <taxon>Rhizobium</taxon>
    </lineage>
</organism>
<dbReference type="EMBL" id="JBHMAA010000024">
    <property type="protein sequence ID" value="MFB9951285.1"/>
    <property type="molecule type" value="Genomic_DNA"/>
</dbReference>
<reference evidence="1 2" key="1">
    <citation type="submission" date="2024-09" db="EMBL/GenBank/DDBJ databases">
        <authorList>
            <person name="Sun Q."/>
            <person name="Mori K."/>
        </authorList>
    </citation>
    <scope>NUCLEOTIDE SEQUENCE [LARGE SCALE GENOMIC DNA]</scope>
    <source>
        <strain evidence="1 2">TBRC 4938</strain>
    </source>
</reference>
<protein>
    <submittedName>
        <fullName evidence="1">Type II toxin-antitoxin system VapB family antitoxin</fullName>
    </submittedName>
</protein>
<proteinExistence type="predicted"/>
<sequence length="71" mass="7916">MRASLNLDDALLNKAKEITGLPIEATVEEALRRLVESHRQMNALHALEGIGGTAPITIDPRSRDWRPNSER</sequence>
<dbReference type="Proteomes" id="UP001589692">
    <property type="component" value="Unassembled WGS sequence"/>
</dbReference>
<name>A0ABV6AKZ2_9HYPH</name>
<evidence type="ECO:0000313" key="2">
    <source>
        <dbReference type="Proteomes" id="UP001589692"/>
    </source>
</evidence>
<dbReference type="RefSeq" id="WP_377264098.1">
    <property type="nucleotide sequence ID" value="NZ_JBHMAA010000024.1"/>
</dbReference>
<dbReference type="InterPro" id="IPR019239">
    <property type="entry name" value="VapB_antitoxin"/>
</dbReference>
<accession>A0ABV6AKZ2</accession>
<evidence type="ECO:0000313" key="1">
    <source>
        <dbReference type="EMBL" id="MFB9951285.1"/>
    </source>
</evidence>
<dbReference type="Pfam" id="PF09957">
    <property type="entry name" value="VapB_antitoxin"/>
    <property type="match status" value="1"/>
</dbReference>
<comment type="caution">
    <text evidence="1">The sequence shown here is derived from an EMBL/GenBank/DDBJ whole genome shotgun (WGS) entry which is preliminary data.</text>
</comment>
<keyword evidence="2" id="KW-1185">Reference proteome</keyword>